<keyword evidence="10 11" id="KW-0472">Membrane</keyword>
<evidence type="ECO:0000256" key="4">
    <source>
        <dbReference type="ARBA" id="ARBA00022475"/>
    </source>
</evidence>
<accession>A0A239FJF5</accession>
<dbReference type="Pfam" id="PF02518">
    <property type="entry name" value="HATPase_c"/>
    <property type="match status" value="1"/>
</dbReference>
<dbReference type="Proteomes" id="UP000198304">
    <property type="component" value="Unassembled WGS sequence"/>
</dbReference>
<keyword evidence="14" id="KW-1185">Reference proteome</keyword>
<sequence>MKLVKYLKEKWITYTFVIAAFMFFAVIYKLDKSFNMTASNANYIIMGWLLLFVIFIAVDYGVFYYRVEKFKKYCSLNASSEDLDEFVYPVDKEYAQLVYNLVVEYEKYKSDIYTKSSGELEFITKWVHDVKVPISAVKLILENHENDIPSKLYQSIDKELFSIEESVQRVFYELKSNSLHDDYKIAKISTKKLIAQTLKGYSNFFSYKKINISFDGEDGHVLTDEKWSGYILSQIISNAVKHTPVEGTIGISTKKNGNETTISIKNSGKGILEKDLGQIFKKGYTSSEDRNGMKATGYGLYLSKKLSNMLGHKLTVESKYGEYAVFSLTFIENQTMHHM</sequence>
<evidence type="ECO:0000256" key="8">
    <source>
        <dbReference type="ARBA" id="ARBA00022989"/>
    </source>
</evidence>
<keyword evidence="6 11" id="KW-0812">Transmembrane</keyword>
<evidence type="ECO:0000313" key="14">
    <source>
        <dbReference type="Proteomes" id="UP000198304"/>
    </source>
</evidence>
<feature type="transmembrane region" description="Helical" evidence="11">
    <location>
        <begin position="42"/>
        <end position="65"/>
    </location>
</feature>
<evidence type="ECO:0000256" key="3">
    <source>
        <dbReference type="ARBA" id="ARBA00012438"/>
    </source>
</evidence>
<evidence type="ECO:0000256" key="1">
    <source>
        <dbReference type="ARBA" id="ARBA00000085"/>
    </source>
</evidence>
<keyword evidence="7 13" id="KW-0418">Kinase</keyword>
<dbReference type="EC" id="2.7.13.3" evidence="3"/>
<proteinExistence type="predicted"/>
<dbReference type="GO" id="GO:0005886">
    <property type="term" value="C:plasma membrane"/>
    <property type="evidence" value="ECO:0007669"/>
    <property type="project" value="UniProtKB-SubCell"/>
</dbReference>
<gene>
    <name evidence="13" type="ORF">SAMN05446037_101342</name>
</gene>
<dbReference type="GO" id="GO:0000155">
    <property type="term" value="F:phosphorelay sensor kinase activity"/>
    <property type="evidence" value="ECO:0007669"/>
    <property type="project" value="TreeGrafter"/>
</dbReference>
<comment type="catalytic activity">
    <reaction evidence="1">
        <text>ATP + protein L-histidine = ADP + protein N-phospho-L-histidine.</text>
        <dbReference type="EC" id="2.7.13.3"/>
    </reaction>
</comment>
<evidence type="ECO:0000313" key="13">
    <source>
        <dbReference type="EMBL" id="SNS56945.1"/>
    </source>
</evidence>
<evidence type="ECO:0000256" key="11">
    <source>
        <dbReference type="SAM" id="Phobius"/>
    </source>
</evidence>
<dbReference type="EMBL" id="FZOJ01000013">
    <property type="protein sequence ID" value="SNS56945.1"/>
    <property type="molecule type" value="Genomic_DNA"/>
</dbReference>
<evidence type="ECO:0000256" key="9">
    <source>
        <dbReference type="ARBA" id="ARBA00023012"/>
    </source>
</evidence>
<reference evidence="13 14" key="1">
    <citation type="submission" date="2017-06" db="EMBL/GenBank/DDBJ databases">
        <authorList>
            <person name="Kim H.J."/>
            <person name="Triplett B.A."/>
        </authorList>
    </citation>
    <scope>NUCLEOTIDE SEQUENCE [LARGE SCALE GENOMIC DNA]</scope>
    <source>
        <strain evidence="13 14">SCA</strain>
    </source>
</reference>
<evidence type="ECO:0000256" key="6">
    <source>
        <dbReference type="ARBA" id="ARBA00022692"/>
    </source>
</evidence>
<feature type="domain" description="Histidine kinase" evidence="12">
    <location>
        <begin position="125"/>
        <end position="334"/>
    </location>
</feature>
<keyword evidence="5" id="KW-0808">Transferase</keyword>
<evidence type="ECO:0000259" key="12">
    <source>
        <dbReference type="PROSITE" id="PS50109"/>
    </source>
</evidence>
<organism evidence="13 14">
    <name type="scientific">Anaerovirgula multivorans</name>
    <dbReference type="NCBI Taxonomy" id="312168"/>
    <lineage>
        <taxon>Bacteria</taxon>
        <taxon>Bacillati</taxon>
        <taxon>Bacillota</taxon>
        <taxon>Clostridia</taxon>
        <taxon>Peptostreptococcales</taxon>
        <taxon>Natronincolaceae</taxon>
        <taxon>Anaerovirgula</taxon>
    </lineage>
</organism>
<dbReference type="InterPro" id="IPR005467">
    <property type="entry name" value="His_kinase_dom"/>
</dbReference>
<dbReference type="PANTHER" id="PTHR45453">
    <property type="entry name" value="PHOSPHATE REGULON SENSOR PROTEIN PHOR"/>
    <property type="match status" value="1"/>
</dbReference>
<keyword evidence="9" id="KW-0902">Two-component regulatory system</keyword>
<dbReference type="AlphaFoldDB" id="A0A239FJF5"/>
<evidence type="ECO:0000256" key="5">
    <source>
        <dbReference type="ARBA" id="ARBA00022679"/>
    </source>
</evidence>
<dbReference type="GO" id="GO:0004721">
    <property type="term" value="F:phosphoprotein phosphatase activity"/>
    <property type="evidence" value="ECO:0007669"/>
    <property type="project" value="TreeGrafter"/>
</dbReference>
<dbReference type="RefSeq" id="WP_089283489.1">
    <property type="nucleotide sequence ID" value="NZ_FZOJ01000013.1"/>
</dbReference>
<comment type="subcellular location">
    <subcellularLocation>
        <location evidence="2">Cell membrane</location>
        <topology evidence="2">Multi-pass membrane protein</topology>
    </subcellularLocation>
</comment>
<evidence type="ECO:0000256" key="7">
    <source>
        <dbReference type="ARBA" id="ARBA00022777"/>
    </source>
</evidence>
<evidence type="ECO:0000256" key="2">
    <source>
        <dbReference type="ARBA" id="ARBA00004651"/>
    </source>
</evidence>
<name>A0A239FJF5_9FIRM</name>
<keyword evidence="4" id="KW-1003">Cell membrane</keyword>
<feature type="transmembrane region" description="Helical" evidence="11">
    <location>
        <begin position="12"/>
        <end position="30"/>
    </location>
</feature>
<dbReference type="InterPro" id="IPR003594">
    <property type="entry name" value="HATPase_dom"/>
</dbReference>
<dbReference type="Gene3D" id="3.30.565.10">
    <property type="entry name" value="Histidine kinase-like ATPase, C-terminal domain"/>
    <property type="match status" value="1"/>
</dbReference>
<dbReference type="PROSITE" id="PS50109">
    <property type="entry name" value="HIS_KIN"/>
    <property type="match status" value="1"/>
</dbReference>
<dbReference type="PANTHER" id="PTHR45453:SF2">
    <property type="entry name" value="HISTIDINE KINASE"/>
    <property type="match status" value="1"/>
</dbReference>
<keyword evidence="8 11" id="KW-1133">Transmembrane helix</keyword>
<dbReference type="GO" id="GO:0016036">
    <property type="term" value="P:cellular response to phosphate starvation"/>
    <property type="evidence" value="ECO:0007669"/>
    <property type="project" value="TreeGrafter"/>
</dbReference>
<dbReference type="OrthoDB" id="9780487at2"/>
<evidence type="ECO:0000256" key="10">
    <source>
        <dbReference type="ARBA" id="ARBA00023136"/>
    </source>
</evidence>
<dbReference type="SMART" id="SM00387">
    <property type="entry name" value="HATPase_c"/>
    <property type="match status" value="1"/>
</dbReference>
<dbReference type="InterPro" id="IPR050351">
    <property type="entry name" value="BphY/WalK/GraS-like"/>
</dbReference>
<dbReference type="SUPFAM" id="SSF55874">
    <property type="entry name" value="ATPase domain of HSP90 chaperone/DNA topoisomerase II/histidine kinase"/>
    <property type="match status" value="1"/>
</dbReference>
<dbReference type="InterPro" id="IPR036890">
    <property type="entry name" value="HATPase_C_sf"/>
</dbReference>
<protein>
    <recommendedName>
        <fullName evidence="3">histidine kinase</fullName>
        <ecNumber evidence="3">2.7.13.3</ecNumber>
    </recommendedName>
</protein>